<name>L1I3W0_GUITC</name>
<dbReference type="PaxDb" id="55529-EKX30933"/>
<accession>L1I3W0</accession>
<dbReference type="RefSeq" id="XP_005817913.1">
    <property type="nucleotide sequence ID" value="XM_005817856.1"/>
</dbReference>
<dbReference type="HOGENOM" id="CLU_1646957_0_0_1"/>
<reference evidence="1 3" key="1">
    <citation type="journal article" date="2012" name="Nature">
        <title>Algal genomes reveal evolutionary mosaicism and the fate of nucleomorphs.</title>
        <authorList>
            <consortium name="DOE Joint Genome Institute"/>
            <person name="Curtis B.A."/>
            <person name="Tanifuji G."/>
            <person name="Burki F."/>
            <person name="Gruber A."/>
            <person name="Irimia M."/>
            <person name="Maruyama S."/>
            <person name="Arias M.C."/>
            <person name="Ball S.G."/>
            <person name="Gile G.H."/>
            <person name="Hirakawa Y."/>
            <person name="Hopkins J.F."/>
            <person name="Kuo A."/>
            <person name="Rensing S.A."/>
            <person name="Schmutz J."/>
            <person name="Symeonidi A."/>
            <person name="Elias M."/>
            <person name="Eveleigh R.J."/>
            <person name="Herman E.K."/>
            <person name="Klute M.J."/>
            <person name="Nakayama T."/>
            <person name="Obornik M."/>
            <person name="Reyes-Prieto A."/>
            <person name="Armbrust E.V."/>
            <person name="Aves S.J."/>
            <person name="Beiko R.G."/>
            <person name="Coutinho P."/>
            <person name="Dacks J.B."/>
            <person name="Durnford D.G."/>
            <person name="Fast N.M."/>
            <person name="Green B.R."/>
            <person name="Grisdale C.J."/>
            <person name="Hempel F."/>
            <person name="Henrissat B."/>
            <person name="Hoppner M.P."/>
            <person name="Ishida K."/>
            <person name="Kim E."/>
            <person name="Koreny L."/>
            <person name="Kroth P.G."/>
            <person name="Liu Y."/>
            <person name="Malik S.B."/>
            <person name="Maier U.G."/>
            <person name="McRose D."/>
            <person name="Mock T."/>
            <person name="Neilson J.A."/>
            <person name="Onodera N.T."/>
            <person name="Poole A.M."/>
            <person name="Pritham E.J."/>
            <person name="Richards T.A."/>
            <person name="Rocap G."/>
            <person name="Roy S.W."/>
            <person name="Sarai C."/>
            <person name="Schaack S."/>
            <person name="Shirato S."/>
            <person name="Slamovits C.H."/>
            <person name="Spencer D.F."/>
            <person name="Suzuki S."/>
            <person name="Worden A.Z."/>
            <person name="Zauner S."/>
            <person name="Barry K."/>
            <person name="Bell C."/>
            <person name="Bharti A.K."/>
            <person name="Crow J.A."/>
            <person name="Grimwood J."/>
            <person name="Kramer R."/>
            <person name="Lindquist E."/>
            <person name="Lucas S."/>
            <person name="Salamov A."/>
            <person name="McFadden G.I."/>
            <person name="Lane C.E."/>
            <person name="Keeling P.J."/>
            <person name="Gray M.W."/>
            <person name="Grigoriev I.V."/>
            <person name="Archibald J.M."/>
        </authorList>
    </citation>
    <scope>NUCLEOTIDE SEQUENCE</scope>
    <source>
        <strain evidence="1 3">CCMP2712</strain>
    </source>
</reference>
<organism evidence="1">
    <name type="scientific">Guillardia theta (strain CCMP2712)</name>
    <name type="common">Cryptophyte</name>
    <dbReference type="NCBI Taxonomy" id="905079"/>
    <lineage>
        <taxon>Eukaryota</taxon>
        <taxon>Cryptophyceae</taxon>
        <taxon>Pyrenomonadales</taxon>
        <taxon>Geminigeraceae</taxon>
        <taxon>Guillardia</taxon>
    </lineage>
</organism>
<reference evidence="3" key="2">
    <citation type="submission" date="2012-11" db="EMBL/GenBank/DDBJ databases">
        <authorList>
            <person name="Kuo A."/>
            <person name="Curtis B.A."/>
            <person name="Tanifuji G."/>
            <person name="Burki F."/>
            <person name="Gruber A."/>
            <person name="Irimia M."/>
            <person name="Maruyama S."/>
            <person name="Arias M.C."/>
            <person name="Ball S.G."/>
            <person name="Gile G.H."/>
            <person name="Hirakawa Y."/>
            <person name="Hopkins J.F."/>
            <person name="Rensing S.A."/>
            <person name="Schmutz J."/>
            <person name="Symeonidi A."/>
            <person name="Elias M."/>
            <person name="Eveleigh R.J."/>
            <person name="Herman E.K."/>
            <person name="Klute M.J."/>
            <person name="Nakayama T."/>
            <person name="Obornik M."/>
            <person name="Reyes-Prieto A."/>
            <person name="Armbrust E.V."/>
            <person name="Aves S.J."/>
            <person name="Beiko R.G."/>
            <person name="Coutinho P."/>
            <person name="Dacks J.B."/>
            <person name="Durnford D.G."/>
            <person name="Fast N.M."/>
            <person name="Green B.R."/>
            <person name="Grisdale C."/>
            <person name="Hempe F."/>
            <person name="Henrissat B."/>
            <person name="Hoppner M.P."/>
            <person name="Ishida K.-I."/>
            <person name="Kim E."/>
            <person name="Koreny L."/>
            <person name="Kroth P.G."/>
            <person name="Liu Y."/>
            <person name="Malik S.-B."/>
            <person name="Maier U.G."/>
            <person name="McRose D."/>
            <person name="Mock T."/>
            <person name="Neilson J.A."/>
            <person name="Onodera N.T."/>
            <person name="Poole A.M."/>
            <person name="Pritham E.J."/>
            <person name="Richards T.A."/>
            <person name="Rocap G."/>
            <person name="Roy S.W."/>
            <person name="Sarai C."/>
            <person name="Schaack S."/>
            <person name="Shirato S."/>
            <person name="Slamovits C.H."/>
            <person name="Spencer D.F."/>
            <person name="Suzuki S."/>
            <person name="Worden A.Z."/>
            <person name="Zauner S."/>
            <person name="Barry K."/>
            <person name="Bell C."/>
            <person name="Bharti A.K."/>
            <person name="Crow J.A."/>
            <person name="Grimwood J."/>
            <person name="Kramer R."/>
            <person name="Lindquist E."/>
            <person name="Lucas S."/>
            <person name="Salamov A."/>
            <person name="McFadden G.I."/>
            <person name="Lane C.E."/>
            <person name="Keeling P.J."/>
            <person name="Gray M.W."/>
            <person name="Grigoriev I.V."/>
            <person name="Archibald J.M."/>
        </authorList>
    </citation>
    <scope>NUCLEOTIDE SEQUENCE</scope>
    <source>
        <strain evidence="3">CCMP2712</strain>
    </source>
</reference>
<evidence type="ECO:0000313" key="1">
    <source>
        <dbReference type="EMBL" id="EKX30933.1"/>
    </source>
</evidence>
<protein>
    <submittedName>
        <fullName evidence="1 2">Uncharacterized protein</fullName>
    </submittedName>
</protein>
<gene>
    <name evidence="1" type="ORF">GUITHDRAFT_122862</name>
</gene>
<dbReference type="EnsemblProtists" id="EKX30933">
    <property type="protein sequence ID" value="EKX30933"/>
    <property type="gene ID" value="GUITHDRAFT_122862"/>
</dbReference>
<sequence>MTNEDIIVCSCNCSSPTCCDPAPRNVFEDFFGSNAIIATVSTRSNLIVEYNFCAYGASQRKCMDDFESMGYMTALPTVDTSKTCEKERECCCCIVSTSKGAAPQKVVCEWNGPGQHEQKHEEKKICLVGQSGLAPVRRPSIPGVRRIRWGSWGDLVLDFEI</sequence>
<dbReference type="GeneID" id="17287652"/>
<proteinExistence type="predicted"/>
<dbReference type="KEGG" id="gtt:GUITHDRAFT_122862"/>
<dbReference type="Proteomes" id="UP000011087">
    <property type="component" value="Unassembled WGS sequence"/>
</dbReference>
<dbReference type="EMBL" id="JH993445">
    <property type="protein sequence ID" value="EKX30933.1"/>
    <property type="molecule type" value="Genomic_DNA"/>
</dbReference>
<dbReference type="AlphaFoldDB" id="L1I3W0"/>
<reference evidence="2" key="3">
    <citation type="submission" date="2016-03" db="UniProtKB">
        <authorList>
            <consortium name="EnsemblProtists"/>
        </authorList>
    </citation>
    <scope>IDENTIFICATION</scope>
</reference>
<evidence type="ECO:0000313" key="3">
    <source>
        <dbReference type="Proteomes" id="UP000011087"/>
    </source>
</evidence>
<keyword evidence="3" id="KW-1185">Reference proteome</keyword>
<evidence type="ECO:0000313" key="2">
    <source>
        <dbReference type="EnsemblProtists" id="EKX30933"/>
    </source>
</evidence>